<protein>
    <submittedName>
        <fullName evidence="4">Tropinone reductase homolog At2g29170-like</fullName>
    </submittedName>
</protein>
<keyword evidence="2" id="KW-0560">Oxidoreductase</keyword>
<proteinExistence type="predicted"/>
<dbReference type="PANTHER" id="PTHR42898">
    <property type="entry name" value="TROPINONE REDUCTASE"/>
    <property type="match status" value="1"/>
</dbReference>
<dbReference type="InterPro" id="IPR002347">
    <property type="entry name" value="SDR_fam"/>
</dbReference>
<sequence length="164" mass="17547">MDALGLIELHSSPNAVHEDSSIWYAIVEELAGFGATVHTCSRNEAELNKCLEQWKSVNIRVTGSVCDVSSRAQREKLMDGVRSIFQGKLNILVSLDCGAPTYINNAGAGIVKPAMDFTTEEYSFLMATNSSFHPSQLAQPLLKASEAGNIAFISSIVGVVGVGI</sequence>
<dbReference type="InterPro" id="IPR045000">
    <property type="entry name" value="TR"/>
</dbReference>
<dbReference type="Proteomes" id="UP000504607">
    <property type="component" value="Chromosome 10"/>
</dbReference>
<dbReference type="SUPFAM" id="SSF51735">
    <property type="entry name" value="NAD(P)-binding Rossmann-fold domains"/>
    <property type="match status" value="1"/>
</dbReference>
<gene>
    <name evidence="4" type="primary">LOC109506325</name>
</gene>
<dbReference type="Pfam" id="PF00106">
    <property type="entry name" value="adh_short"/>
    <property type="match status" value="1"/>
</dbReference>
<dbReference type="PANTHER" id="PTHR42898:SF6">
    <property type="entry name" value="NADP-DEPENDENT MANNITOL DEHYDROGENASE"/>
    <property type="match status" value="1"/>
</dbReference>
<dbReference type="InterPro" id="IPR036291">
    <property type="entry name" value="NAD(P)-bd_dom_sf"/>
</dbReference>
<organism evidence="3 4">
    <name type="scientific">Elaeis guineensis var. tenera</name>
    <name type="common">Oil palm</name>
    <dbReference type="NCBI Taxonomy" id="51953"/>
    <lineage>
        <taxon>Eukaryota</taxon>
        <taxon>Viridiplantae</taxon>
        <taxon>Streptophyta</taxon>
        <taxon>Embryophyta</taxon>
        <taxon>Tracheophyta</taxon>
        <taxon>Spermatophyta</taxon>
        <taxon>Magnoliopsida</taxon>
        <taxon>Liliopsida</taxon>
        <taxon>Arecaceae</taxon>
        <taxon>Arecoideae</taxon>
        <taxon>Cocoseae</taxon>
        <taxon>Elaeidinae</taxon>
        <taxon>Elaeis</taxon>
    </lineage>
</organism>
<reference evidence="4" key="1">
    <citation type="submission" date="2025-08" db="UniProtKB">
        <authorList>
            <consortium name="RefSeq"/>
        </authorList>
    </citation>
    <scope>IDENTIFICATION</scope>
</reference>
<dbReference type="RefSeq" id="XP_029122948.1">
    <property type="nucleotide sequence ID" value="XM_029267115.1"/>
</dbReference>
<dbReference type="KEGG" id="egu:109506325"/>
<dbReference type="OrthoDB" id="417891at2759"/>
<evidence type="ECO:0000313" key="4">
    <source>
        <dbReference type="RefSeq" id="XP_029122948.1"/>
    </source>
</evidence>
<dbReference type="AlphaFoldDB" id="A0A8N4F1M7"/>
<dbReference type="GO" id="GO:0016491">
    <property type="term" value="F:oxidoreductase activity"/>
    <property type="evidence" value="ECO:0007669"/>
    <property type="project" value="UniProtKB-KW"/>
</dbReference>
<evidence type="ECO:0000256" key="1">
    <source>
        <dbReference type="ARBA" id="ARBA00022857"/>
    </source>
</evidence>
<dbReference type="Gene3D" id="3.40.50.720">
    <property type="entry name" value="NAD(P)-binding Rossmann-like Domain"/>
    <property type="match status" value="1"/>
</dbReference>
<evidence type="ECO:0000256" key="2">
    <source>
        <dbReference type="ARBA" id="ARBA00023002"/>
    </source>
</evidence>
<keyword evidence="3" id="KW-1185">Reference proteome</keyword>
<name>A0A8N4F1M7_ELAGV</name>
<evidence type="ECO:0000313" key="3">
    <source>
        <dbReference type="Proteomes" id="UP000504607"/>
    </source>
</evidence>
<accession>A0A8N4F1M7</accession>
<keyword evidence="1" id="KW-0521">NADP</keyword>